<evidence type="ECO:0000313" key="3">
    <source>
        <dbReference type="Proteomes" id="UP001057520"/>
    </source>
</evidence>
<dbReference type="EMBL" id="CP096040">
    <property type="protein sequence ID" value="USQ96865.1"/>
    <property type="molecule type" value="Genomic_DNA"/>
</dbReference>
<organism evidence="2 3">
    <name type="scientific">Caulobacter segnis</name>
    <dbReference type="NCBI Taxonomy" id="88688"/>
    <lineage>
        <taxon>Bacteria</taxon>
        <taxon>Pseudomonadati</taxon>
        <taxon>Pseudomonadota</taxon>
        <taxon>Alphaproteobacteria</taxon>
        <taxon>Caulobacterales</taxon>
        <taxon>Caulobacteraceae</taxon>
        <taxon>Caulobacter</taxon>
    </lineage>
</organism>
<dbReference type="Pfam" id="PF06532">
    <property type="entry name" value="NrsF"/>
    <property type="match status" value="1"/>
</dbReference>
<keyword evidence="3" id="KW-1185">Reference proteome</keyword>
<evidence type="ECO:0000256" key="1">
    <source>
        <dbReference type="SAM" id="Phobius"/>
    </source>
</evidence>
<evidence type="ECO:0000313" key="2">
    <source>
        <dbReference type="EMBL" id="USQ96865.1"/>
    </source>
</evidence>
<keyword evidence="1" id="KW-1133">Transmembrane helix</keyword>
<feature type="transmembrane region" description="Helical" evidence="1">
    <location>
        <begin position="193"/>
        <end position="213"/>
    </location>
</feature>
<accession>A0ABY4ZWK4</accession>
<gene>
    <name evidence="2" type="ORF">MZV50_04655</name>
</gene>
<protein>
    <submittedName>
        <fullName evidence="2">NrsF family protein</fullName>
    </submittedName>
</protein>
<sequence>MIDDTLAPPASGGGKGAPIWSAATLPWRLTEIAAAGALAGVLMVLLWLTPRPDLSVAAAHPFFWIKATYPAAVAACALAAATGLARGRQSGVAMLAVAGALAFAMLTAAAIQAAGMAPAALAILIWPDGATCLGDILVIAAPMLVLTVAGLRAVDLPRPAPTGFACGLFSGGVAATVYGLHCWQGTYAFVGPWFTLAMLVSGGLGAGAIKLLVRRRRFLAAE</sequence>
<keyword evidence="1" id="KW-0472">Membrane</keyword>
<feature type="transmembrane region" description="Helical" evidence="1">
    <location>
        <begin position="62"/>
        <end position="81"/>
    </location>
</feature>
<feature type="transmembrane region" description="Helical" evidence="1">
    <location>
        <begin position="163"/>
        <end position="181"/>
    </location>
</feature>
<reference evidence="2 3" key="1">
    <citation type="submission" date="2022-04" db="EMBL/GenBank/DDBJ databases">
        <title>Genome sequence of soybean root-associated Caulobacter segnis RL271.</title>
        <authorList>
            <person name="Longley R."/>
            <person name="Bonito G."/>
            <person name="Trigodet F."/>
            <person name="Crosson S."/>
            <person name="Fiebig A."/>
        </authorList>
    </citation>
    <scope>NUCLEOTIDE SEQUENCE [LARGE SCALE GENOMIC DNA]</scope>
    <source>
        <strain evidence="2 3">RL271</strain>
    </source>
</reference>
<keyword evidence="1" id="KW-0812">Transmembrane</keyword>
<feature type="transmembrane region" description="Helical" evidence="1">
    <location>
        <begin position="132"/>
        <end position="151"/>
    </location>
</feature>
<dbReference type="Proteomes" id="UP001057520">
    <property type="component" value="Chromosome"/>
</dbReference>
<name>A0ABY4ZWK4_9CAUL</name>
<feature type="transmembrane region" description="Helical" evidence="1">
    <location>
        <begin position="32"/>
        <end position="50"/>
    </location>
</feature>
<dbReference type="InterPro" id="IPR009495">
    <property type="entry name" value="NrsF"/>
</dbReference>
<feature type="transmembrane region" description="Helical" evidence="1">
    <location>
        <begin position="93"/>
        <end position="126"/>
    </location>
</feature>
<proteinExistence type="predicted"/>